<dbReference type="InterPro" id="IPR023610">
    <property type="entry name" value="PInositol-4/5-P-5/4-kinase"/>
</dbReference>
<evidence type="ECO:0000256" key="8">
    <source>
        <dbReference type="ARBA" id="ARBA00036478"/>
    </source>
</evidence>
<dbReference type="GO" id="GO:0046854">
    <property type="term" value="P:phosphatidylinositol phosphate biosynthetic process"/>
    <property type="evidence" value="ECO:0007669"/>
    <property type="project" value="TreeGrafter"/>
</dbReference>
<gene>
    <name evidence="15" type="ORF">EB796_025303</name>
</gene>
<dbReference type="GO" id="GO:0005886">
    <property type="term" value="C:plasma membrane"/>
    <property type="evidence" value="ECO:0007669"/>
    <property type="project" value="TreeGrafter"/>
</dbReference>
<comment type="caution">
    <text evidence="15">The sequence shown here is derived from an EMBL/GenBank/DDBJ whole genome shotgun (WGS) entry which is preliminary data.</text>
</comment>
<dbReference type="GO" id="GO:0016308">
    <property type="term" value="F:1-phosphatidylinositol-4-phosphate 5-kinase activity"/>
    <property type="evidence" value="ECO:0007669"/>
    <property type="project" value="TreeGrafter"/>
</dbReference>
<evidence type="ECO:0000256" key="2">
    <source>
        <dbReference type="ARBA" id="ARBA00022490"/>
    </source>
</evidence>
<dbReference type="Gene3D" id="3.30.810.10">
    <property type="entry name" value="2-Layer Sandwich"/>
    <property type="match status" value="1"/>
</dbReference>
<evidence type="ECO:0000256" key="10">
    <source>
        <dbReference type="ARBA" id="ARBA00036950"/>
    </source>
</evidence>
<reference evidence="15" key="1">
    <citation type="submission" date="2020-06" db="EMBL/GenBank/DDBJ databases">
        <title>Draft genome of Bugula neritina, a colonial animal packing powerful symbionts and potential medicines.</title>
        <authorList>
            <person name="Rayko M."/>
        </authorList>
    </citation>
    <scope>NUCLEOTIDE SEQUENCE [LARGE SCALE GENOMIC DNA]</scope>
    <source>
        <strain evidence="15">Kwan_BN1</strain>
    </source>
</reference>
<dbReference type="PANTHER" id="PTHR23086">
    <property type="entry name" value="PHOSPHATIDYLINOSITOL-4-PHOSPHATE 5-KINASE"/>
    <property type="match status" value="1"/>
</dbReference>
<evidence type="ECO:0000256" key="12">
    <source>
        <dbReference type="PROSITE-ProRule" id="PRU00781"/>
    </source>
</evidence>
<accession>A0A7J7IR54</accession>
<keyword evidence="5 12" id="KW-0418">Kinase</keyword>
<dbReference type="GO" id="GO:0005524">
    <property type="term" value="F:ATP binding"/>
    <property type="evidence" value="ECO:0007669"/>
    <property type="project" value="UniProtKB-UniRule"/>
</dbReference>
<keyword evidence="7" id="KW-0443">Lipid metabolism</keyword>
<dbReference type="SUPFAM" id="SSF56104">
    <property type="entry name" value="SAICAR synthase-like"/>
    <property type="match status" value="1"/>
</dbReference>
<dbReference type="Proteomes" id="UP000593567">
    <property type="component" value="Unassembled WGS sequence"/>
</dbReference>
<organism evidence="15 16">
    <name type="scientific">Bugula neritina</name>
    <name type="common">Brown bryozoan</name>
    <name type="synonym">Sertularia neritina</name>
    <dbReference type="NCBI Taxonomy" id="10212"/>
    <lineage>
        <taxon>Eukaryota</taxon>
        <taxon>Metazoa</taxon>
        <taxon>Spiralia</taxon>
        <taxon>Lophotrochozoa</taxon>
        <taxon>Bryozoa</taxon>
        <taxon>Gymnolaemata</taxon>
        <taxon>Cheilostomatida</taxon>
        <taxon>Flustrina</taxon>
        <taxon>Buguloidea</taxon>
        <taxon>Bugulidae</taxon>
        <taxon>Bugula</taxon>
    </lineage>
</organism>
<feature type="domain" description="PIPK" evidence="14">
    <location>
        <begin position="25"/>
        <end position="383"/>
    </location>
</feature>
<dbReference type="InterPro" id="IPR027484">
    <property type="entry name" value="PInositol-4-P-5-kinase_N"/>
</dbReference>
<comment type="catalytic activity">
    <reaction evidence="9">
        <text>a 1,2-diacyl-sn-glycero-3-phospho-(1D-myo-inositol-5-phosphate) + ATP = a 1,2-diacyl-sn-glycero-3-phospho-(1D-myo-inositol-4,5-bisphosphate) + ADP + H(+)</text>
        <dbReference type="Rhea" id="RHEA:12280"/>
        <dbReference type="ChEBI" id="CHEBI:15378"/>
        <dbReference type="ChEBI" id="CHEBI:30616"/>
        <dbReference type="ChEBI" id="CHEBI:57795"/>
        <dbReference type="ChEBI" id="CHEBI:58456"/>
        <dbReference type="ChEBI" id="CHEBI:456216"/>
        <dbReference type="EC" id="2.7.1.149"/>
    </reaction>
    <physiologicalReaction direction="left-to-right" evidence="9">
        <dbReference type="Rhea" id="RHEA:12281"/>
    </physiologicalReaction>
</comment>
<comment type="subcellular location">
    <subcellularLocation>
        <location evidence="1">Cytoplasm</location>
    </subcellularLocation>
</comment>
<keyword evidence="6 12" id="KW-0067">ATP-binding</keyword>
<dbReference type="AlphaFoldDB" id="A0A7J7IR54"/>
<name>A0A7J7IR54_BUGNE</name>
<keyword evidence="2" id="KW-0963">Cytoplasm</keyword>
<proteinExistence type="predicted"/>
<dbReference type="Gene3D" id="3.30.800.10">
    <property type="entry name" value="Phosphatidylinositol Phosphate Kinase II Beta"/>
    <property type="match status" value="1"/>
</dbReference>
<comment type="catalytic activity">
    <reaction evidence="8">
        <text>1,2-dihexadecanoyl-sn-glycero-3-phospho-(1D-myo-inositol-5-phosphate) + ATP = 1,2-dihexadecanoyl-sn-glycero-3-phospho-(1D-myo-inositol-4,5-bisphosphate) + ADP + H(+)</text>
        <dbReference type="Rhea" id="RHEA:55992"/>
        <dbReference type="ChEBI" id="CHEBI:15378"/>
        <dbReference type="ChEBI" id="CHEBI:30616"/>
        <dbReference type="ChEBI" id="CHEBI:83423"/>
        <dbReference type="ChEBI" id="CHEBI:84968"/>
        <dbReference type="ChEBI" id="CHEBI:456216"/>
    </reaction>
    <physiologicalReaction direction="left-to-right" evidence="8">
        <dbReference type="Rhea" id="RHEA:55993"/>
    </physiologicalReaction>
</comment>
<evidence type="ECO:0000256" key="7">
    <source>
        <dbReference type="ARBA" id="ARBA00023098"/>
    </source>
</evidence>
<feature type="region of interest" description="Disordered" evidence="13">
    <location>
        <begin position="256"/>
        <end position="300"/>
    </location>
</feature>
<keyword evidence="16" id="KW-1185">Reference proteome</keyword>
<evidence type="ECO:0000256" key="1">
    <source>
        <dbReference type="ARBA" id="ARBA00004496"/>
    </source>
</evidence>
<keyword evidence="3 12" id="KW-0808">Transferase</keyword>
<dbReference type="OrthoDB" id="20783at2759"/>
<dbReference type="PANTHER" id="PTHR23086:SF8">
    <property type="entry name" value="PHOSPHATIDYLINOSITOL 5-PHOSPHATE 4-KINASE, ISOFORM A"/>
    <property type="match status" value="1"/>
</dbReference>
<dbReference type="GO" id="GO:0016309">
    <property type="term" value="F:1-phosphatidylinositol-5-phosphate 4-kinase activity"/>
    <property type="evidence" value="ECO:0007669"/>
    <property type="project" value="UniProtKB-EC"/>
</dbReference>
<evidence type="ECO:0000313" key="15">
    <source>
        <dbReference type="EMBL" id="KAF6016419.1"/>
    </source>
</evidence>
<dbReference type="GO" id="GO:0005737">
    <property type="term" value="C:cytoplasm"/>
    <property type="evidence" value="ECO:0007669"/>
    <property type="project" value="UniProtKB-SubCell"/>
</dbReference>
<dbReference type="FunFam" id="3.30.800.10:FF:000002">
    <property type="entry name" value="Phosphatidylinositol 5-phosphate 4-kinase type-2 beta"/>
    <property type="match status" value="1"/>
</dbReference>
<sequence length="384" mass="43537">MSSKLTKHKTKKVKAVQQKKKLFRANEPVLSVFMWGVNYSITNLSHVDEPSLLLPEHFKAFSKVRVDNSNYNKENMPSHFRVKEYCPLVFRNIRERFNVCDDEFMNSLTKSQPIDQNETSGKSGARFFLSEDKLYIIKTVTSEEVEAVHALLAEYHQHVVEQHAKTLLPQYLAMYRVTGSLIDRAATDKEKSKDLPTFKDVDLINDDLKISIGELAKEEFMETLQLDVDWLTKLKLMDYSLLIGIHDCDRALVEAEQAESEENGERESSDDAELSSSPGGGARGLTPPQSPLTYLSKNPNIDPDLDQFAVKSGAELYGIPSAEESEKPLFYYMALIDILTHYGMKKRTANAAKQVKHGSGAEISTVKPEQYAKRFTDFINKIID</sequence>
<dbReference type="Pfam" id="PF01504">
    <property type="entry name" value="PIP5K"/>
    <property type="match status" value="2"/>
</dbReference>
<dbReference type="EMBL" id="VXIV02003545">
    <property type="protein sequence ID" value="KAF6016419.1"/>
    <property type="molecule type" value="Genomic_DNA"/>
</dbReference>
<evidence type="ECO:0000256" key="3">
    <source>
        <dbReference type="ARBA" id="ARBA00022679"/>
    </source>
</evidence>
<evidence type="ECO:0000256" key="9">
    <source>
        <dbReference type="ARBA" id="ARBA00036698"/>
    </source>
</evidence>
<keyword evidence="4 12" id="KW-0547">Nucleotide-binding</keyword>
<evidence type="ECO:0000256" key="4">
    <source>
        <dbReference type="ARBA" id="ARBA00022741"/>
    </source>
</evidence>
<evidence type="ECO:0000256" key="11">
    <source>
        <dbReference type="ARBA" id="ARBA00039039"/>
    </source>
</evidence>
<dbReference type="CDD" id="cd17305">
    <property type="entry name" value="PIPKc_PIP5KII"/>
    <property type="match status" value="1"/>
</dbReference>
<evidence type="ECO:0000259" key="14">
    <source>
        <dbReference type="PROSITE" id="PS51455"/>
    </source>
</evidence>
<evidence type="ECO:0000313" key="16">
    <source>
        <dbReference type="Proteomes" id="UP000593567"/>
    </source>
</evidence>
<evidence type="ECO:0000256" key="13">
    <source>
        <dbReference type="SAM" id="MobiDB-lite"/>
    </source>
</evidence>
<dbReference type="InterPro" id="IPR027483">
    <property type="entry name" value="PInositol-4-P-4/5-kinase_C_sf"/>
</dbReference>
<dbReference type="PROSITE" id="PS51455">
    <property type="entry name" value="PIPK"/>
    <property type="match status" value="1"/>
</dbReference>
<evidence type="ECO:0000256" key="6">
    <source>
        <dbReference type="ARBA" id="ARBA00022840"/>
    </source>
</evidence>
<dbReference type="InterPro" id="IPR002498">
    <property type="entry name" value="PInositol-4-P-4/5-kinase_core"/>
</dbReference>
<dbReference type="EC" id="2.7.1.149" evidence="11"/>
<dbReference type="SMART" id="SM00330">
    <property type="entry name" value="PIPKc"/>
    <property type="match status" value="1"/>
</dbReference>
<protein>
    <recommendedName>
        <fullName evidence="11">1-phosphatidylinositol-5-phosphate 4-kinase</fullName>
        <ecNumber evidence="11">2.7.1.149</ecNumber>
    </recommendedName>
</protein>
<evidence type="ECO:0000256" key="5">
    <source>
        <dbReference type="ARBA" id="ARBA00022777"/>
    </source>
</evidence>
<comment type="catalytic activity">
    <reaction evidence="10">
        <text>1,2-dihexadecanoyl-sn-glycero-3-phospho-(1D-myo-inositol-5-phosphate) + GTP = 1,2-dihexadecanoyl-sn-glycero-3-phospho-(1D-myo-inositol-4,5-bisphosphate) + GDP + H(+)</text>
        <dbReference type="Rhea" id="RHEA:55964"/>
        <dbReference type="ChEBI" id="CHEBI:15378"/>
        <dbReference type="ChEBI" id="CHEBI:37565"/>
        <dbReference type="ChEBI" id="CHEBI:58189"/>
        <dbReference type="ChEBI" id="CHEBI:83423"/>
        <dbReference type="ChEBI" id="CHEBI:84968"/>
    </reaction>
    <physiologicalReaction direction="left-to-right" evidence="10">
        <dbReference type="Rhea" id="RHEA:55965"/>
    </physiologicalReaction>
</comment>